<evidence type="ECO:0000256" key="4">
    <source>
        <dbReference type="ARBA" id="ARBA00023128"/>
    </source>
</evidence>
<keyword evidence="3" id="KW-0809">Transit peptide</keyword>
<evidence type="ECO:0000256" key="2">
    <source>
        <dbReference type="ARBA" id="ARBA00006020"/>
    </source>
</evidence>
<accession>A0AA35JCR3</accession>
<comment type="similarity">
    <text evidence="2 6">Belongs to the complex I LYR family. SDHAF3 subfamily.</text>
</comment>
<feature type="region of interest" description="Disordered" evidence="7">
    <location>
        <begin position="114"/>
        <end position="133"/>
    </location>
</feature>
<evidence type="ECO:0000256" key="1">
    <source>
        <dbReference type="ARBA" id="ARBA00004305"/>
    </source>
</evidence>
<keyword evidence="4 6" id="KW-0496">Mitochondrion</keyword>
<dbReference type="GO" id="GO:0005759">
    <property type="term" value="C:mitochondrial matrix"/>
    <property type="evidence" value="ECO:0007669"/>
    <property type="project" value="UniProtKB-SubCell"/>
</dbReference>
<dbReference type="GO" id="GO:0005758">
    <property type="term" value="C:mitochondrial intermembrane space"/>
    <property type="evidence" value="ECO:0007669"/>
    <property type="project" value="TreeGrafter"/>
</dbReference>
<protein>
    <recommendedName>
        <fullName evidence="6">Succinate dehydrogenase assembly factor 3</fullName>
        <shortName evidence="6">SDH assembly factor 3</shortName>
        <shortName evidence="6">SDHAF3</shortName>
    </recommendedName>
</protein>
<dbReference type="InterPro" id="IPR008381">
    <property type="entry name" value="SDHAF3/Sdh7"/>
</dbReference>
<keyword evidence="5 6" id="KW-0143">Chaperone</keyword>
<gene>
    <name evidence="8" type="primary">SUVC02G6150</name>
    <name evidence="8" type="ORF">SUVC_02G6150</name>
</gene>
<evidence type="ECO:0000256" key="6">
    <source>
        <dbReference type="RuleBase" id="RU368039"/>
    </source>
</evidence>
<comment type="function">
    <text evidence="6">Plays an essential role in the assembly of succinate dehydrogenase (SDH), an enzyme complex (also referred to as respiratory complex II) that is a component of both the tricarboxylic acid (TCA) cycle and the mitochondrial electron transport chain, and which couples the oxidation of succinate to fumarate with the reduction of ubiquinone (coenzyme Q) to ubiquinol. Promotes maturation of the iron-sulfur protein subunit of the SDH catalytic dimer, protecting it from the deleterious effects of oxidants. May act together with SDHAF1.</text>
</comment>
<dbReference type="GO" id="GO:0034553">
    <property type="term" value="P:mitochondrial respiratory chain complex II assembly"/>
    <property type="evidence" value="ECO:0007669"/>
    <property type="project" value="UniProtKB-UniRule"/>
</dbReference>
<evidence type="ECO:0000256" key="7">
    <source>
        <dbReference type="SAM" id="MobiDB-lite"/>
    </source>
</evidence>
<evidence type="ECO:0000313" key="8">
    <source>
        <dbReference type="EMBL" id="CAI4056699.1"/>
    </source>
</evidence>
<dbReference type="PANTHER" id="PTHR13137">
    <property type="entry name" value="DC11 ACN9 HOMOLOG"/>
    <property type="match status" value="1"/>
</dbReference>
<dbReference type="EMBL" id="OX365913">
    <property type="protein sequence ID" value="CAI4056699.1"/>
    <property type="molecule type" value="Genomic_DNA"/>
</dbReference>
<name>A0AA35JCR3_SACUV</name>
<dbReference type="GO" id="GO:0006105">
    <property type="term" value="P:succinate metabolic process"/>
    <property type="evidence" value="ECO:0007669"/>
    <property type="project" value="TreeGrafter"/>
</dbReference>
<reference evidence="8" key="1">
    <citation type="submission" date="2022-10" db="EMBL/GenBank/DDBJ databases">
        <authorList>
            <person name="Byrne P K."/>
        </authorList>
    </citation>
    <scope>NUCLEOTIDE SEQUENCE</scope>
    <source>
        <strain evidence="8">CBS7001</strain>
    </source>
</reference>
<dbReference type="Pfam" id="PF13233">
    <property type="entry name" value="Complex1_LYR_2"/>
    <property type="match status" value="1"/>
</dbReference>
<evidence type="ECO:0000256" key="3">
    <source>
        <dbReference type="ARBA" id="ARBA00022946"/>
    </source>
</evidence>
<dbReference type="PANTHER" id="PTHR13137:SF6">
    <property type="entry name" value="SUCCINATE DEHYDROGENASE ASSEMBLY FACTOR 3, MITOCHONDRIAL"/>
    <property type="match status" value="1"/>
</dbReference>
<evidence type="ECO:0000313" key="9">
    <source>
        <dbReference type="Proteomes" id="UP001162090"/>
    </source>
</evidence>
<comment type="subcellular location">
    <subcellularLocation>
        <location evidence="1 6">Mitochondrion matrix</location>
    </subcellularLocation>
</comment>
<organism evidence="8 9">
    <name type="scientific">Saccharomyces uvarum</name>
    <name type="common">Yeast</name>
    <name type="synonym">Saccharomyces bayanus var. uvarum</name>
    <dbReference type="NCBI Taxonomy" id="230603"/>
    <lineage>
        <taxon>Eukaryota</taxon>
        <taxon>Fungi</taxon>
        <taxon>Dikarya</taxon>
        <taxon>Ascomycota</taxon>
        <taxon>Saccharomycotina</taxon>
        <taxon>Saccharomycetes</taxon>
        <taxon>Saccharomycetales</taxon>
        <taxon>Saccharomycetaceae</taxon>
        <taxon>Saccharomyces</taxon>
    </lineage>
</organism>
<comment type="subunit">
    <text evidence="6">Interacts with the iron-sulfur protein subunit within the SDH catalytic dimer.</text>
</comment>
<proteinExistence type="inferred from homology"/>
<dbReference type="CDD" id="cd20270">
    <property type="entry name" value="Complex1_LYR_SDHAF3_LYRM10"/>
    <property type="match status" value="1"/>
</dbReference>
<evidence type="ECO:0000256" key="5">
    <source>
        <dbReference type="ARBA" id="ARBA00023186"/>
    </source>
</evidence>
<dbReference type="AlphaFoldDB" id="A0AA35JCR3"/>
<sequence>MINKLMYRSVRFATHNSQPLLPPLVLYRRILRQHRLLPTAQKEMGDQYVRNEFKLHKDIDNPLHVVGFLASWQDYLHMISNNKWKDATLTSETLEKLSPEQTVQLYELMKETQKINHDTETKPTKNIKPTDKN</sequence>
<dbReference type="Proteomes" id="UP001162090">
    <property type="component" value="Chromosome 2"/>
</dbReference>